<sequence length="77" mass="9164">QDPNAPKAPMTSYLLFCQDVRDRIKQEYPSWSQTDIAKEMGRRWKDIGDDGKRPYEERALHLREDYNQAMAAYRSRV</sequence>
<evidence type="ECO:0000313" key="4">
    <source>
        <dbReference type="EMBL" id="RKO90829.1"/>
    </source>
</evidence>
<dbReference type="PROSITE" id="PS50118">
    <property type="entry name" value="HMG_BOX_2"/>
    <property type="match status" value="1"/>
</dbReference>
<evidence type="ECO:0000313" key="5">
    <source>
        <dbReference type="Proteomes" id="UP000269721"/>
    </source>
</evidence>
<keyword evidence="5" id="KW-1185">Reference proteome</keyword>
<keyword evidence="2" id="KW-0539">Nucleus</keyword>
<evidence type="ECO:0000259" key="3">
    <source>
        <dbReference type="PROSITE" id="PS50118"/>
    </source>
</evidence>
<dbReference type="SMART" id="SM00398">
    <property type="entry name" value="HMG"/>
    <property type="match status" value="1"/>
</dbReference>
<evidence type="ECO:0000256" key="2">
    <source>
        <dbReference type="PROSITE-ProRule" id="PRU00267"/>
    </source>
</evidence>
<protein>
    <submittedName>
        <fullName evidence="4">High mobility group box domain-containing protein</fullName>
    </submittedName>
</protein>
<dbReference type="InterPro" id="IPR009071">
    <property type="entry name" value="HMG_box_dom"/>
</dbReference>
<feature type="non-terminal residue" evidence="4">
    <location>
        <position position="1"/>
    </location>
</feature>
<name>A0A4P9WDP5_9FUNG</name>
<dbReference type="InterPro" id="IPR036910">
    <property type="entry name" value="HMG_box_dom_sf"/>
</dbReference>
<reference evidence="5" key="1">
    <citation type="journal article" date="2018" name="Nat. Microbiol.">
        <title>Leveraging single-cell genomics to expand the fungal tree of life.</title>
        <authorList>
            <person name="Ahrendt S.R."/>
            <person name="Quandt C.A."/>
            <person name="Ciobanu D."/>
            <person name="Clum A."/>
            <person name="Salamov A."/>
            <person name="Andreopoulos B."/>
            <person name="Cheng J.F."/>
            <person name="Woyke T."/>
            <person name="Pelin A."/>
            <person name="Henrissat B."/>
            <person name="Reynolds N.K."/>
            <person name="Benny G.L."/>
            <person name="Smith M.E."/>
            <person name="James T.Y."/>
            <person name="Grigoriev I.V."/>
        </authorList>
    </citation>
    <scope>NUCLEOTIDE SEQUENCE [LARGE SCALE GENOMIC DNA]</scope>
</reference>
<organism evidence="4 5">
    <name type="scientific">Blyttiomyces helicus</name>
    <dbReference type="NCBI Taxonomy" id="388810"/>
    <lineage>
        <taxon>Eukaryota</taxon>
        <taxon>Fungi</taxon>
        <taxon>Fungi incertae sedis</taxon>
        <taxon>Chytridiomycota</taxon>
        <taxon>Chytridiomycota incertae sedis</taxon>
        <taxon>Chytridiomycetes</taxon>
        <taxon>Chytridiomycetes incertae sedis</taxon>
        <taxon>Blyttiomyces</taxon>
    </lineage>
</organism>
<feature type="domain" description="HMG box" evidence="3">
    <location>
        <begin position="6"/>
        <end position="74"/>
    </location>
</feature>
<dbReference type="AlphaFoldDB" id="A0A4P9WDP5"/>
<dbReference type="EMBL" id="KZ995361">
    <property type="protein sequence ID" value="RKO90829.1"/>
    <property type="molecule type" value="Genomic_DNA"/>
</dbReference>
<dbReference type="SUPFAM" id="SSF47095">
    <property type="entry name" value="HMG-box"/>
    <property type="match status" value="1"/>
</dbReference>
<dbReference type="Pfam" id="PF00505">
    <property type="entry name" value="HMG_box"/>
    <property type="match status" value="1"/>
</dbReference>
<gene>
    <name evidence="4" type="ORF">BDK51DRAFT_11218</name>
</gene>
<dbReference type="PANTHER" id="PTHR48112">
    <property type="entry name" value="HIGH MOBILITY GROUP PROTEIN DSP1"/>
    <property type="match status" value="1"/>
</dbReference>
<dbReference type="OrthoDB" id="2161491at2759"/>
<dbReference type="InterPro" id="IPR050342">
    <property type="entry name" value="HMGB"/>
</dbReference>
<proteinExistence type="predicted"/>
<dbReference type="GO" id="GO:0005634">
    <property type="term" value="C:nucleus"/>
    <property type="evidence" value="ECO:0007669"/>
    <property type="project" value="UniProtKB-UniRule"/>
</dbReference>
<dbReference type="Proteomes" id="UP000269721">
    <property type="component" value="Unassembled WGS sequence"/>
</dbReference>
<accession>A0A4P9WDP5</accession>
<feature type="DNA-binding region" description="HMG box" evidence="2">
    <location>
        <begin position="6"/>
        <end position="74"/>
    </location>
</feature>
<dbReference type="PRINTS" id="PR00886">
    <property type="entry name" value="HIGHMOBLTY12"/>
</dbReference>
<keyword evidence="1 2" id="KW-0238">DNA-binding</keyword>
<dbReference type="Gene3D" id="1.10.30.10">
    <property type="entry name" value="High mobility group box domain"/>
    <property type="match status" value="1"/>
</dbReference>
<dbReference type="GO" id="GO:0003677">
    <property type="term" value="F:DNA binding"/>
    <property type="evidence" value="ECO:0007669"/>
    <property type="project" value="UniProtKB-UniRule"/>
</dbReference>
<feature type="non-terminal residue" evidence="4">
    <location>
        <position position="77"/>
    </location>
</feature>
<evidence type="ECO:0000256" key="1">
    <source>
        <dbReference type="ARBA" id="ARBA00023125"/>
    </source>
</evidence>